<dbReference type="EMBL" id="OX465082">
    <property type="protein sequence ID" value="CAI9288733.1"/>
    <property type="molecule type" value="Genomic_DNA"/>
</dbReference>
<organism evidence="2 3">
    <name type="scientific">Lactuca saligna</name>
    <name type="common">Willowleaf lettuce</name>
    <dbReference type="NCBI Taxonomy" id="75948"/>
    <lineage>
        <taxon>Eukaryota</taxon>
        <taxon>Viridiplantae</taxon>
        <taxon>Streptophyta</taxon>
        <taxon>Embryophyta</taxon>
        <taxon>Tracheophyta</taxon>
        <taxon>Spermatophyta</taxon>
        <taxon>Magnoliopsida</taxon>
        <taxon>eudicotyledons</taxon>
        <taxon>Gunneridae</taxon>
        <taxon>Pentapetalae</taxon>
        <taxon>asterids</taxon>
        <taxon>campanulids</taxon>
        <taxon>Asterales</taxon>
        <taxon>Asteraceae</taxon>
        <taxon>Cichorioideae</taxon>
        <taxon>Cichorieae</taxon>
        <taxon>Lactucinae</taxon>
        <taxon>Lactuca</taxon>
    </lineage>
</organism>
<keyword evidence="3" id="KW-1185">Reference proteome</keyword>
<feature type="region of interest" description="Disordered" evidence="1">
    <location>
        <begin position="1"/>
        <end position="28"/>
    </location>
</feature>
<dbReference type="AlphaFoldDB" id="A0AA36EAH5"/>
<evidence type="ECO:0000313" key="2">
    <source>
        <dbReference type="EMBL" id="CAI9288733.1"/>
    </source>
</evidence>
<name>A0AA36EAH5_LACSI</name>
<protein>
    <submittedName>
        <fullName evidence="2">Uncharacterized protein</fullName>
    </submittedName>
</protein>
<evidence type="ECO:0000256" key="1">
    <source>
        <dbReference type="SAM" id="MobiDB-lite"/>
    </source>
</evidence>
<sequence>MPPPSTVELARKKPYGLRLHPPPAPPTLLRSSITIKAFSTREPPTTSSTLRKTLIGSHILTSVTIEGGGGRGPREKLFSSLREVEKGRREHLW</sequence>
<proteinExistence type="predicted"/>
<gene>
    <name evidence="2" type="ORF">LSALG_LOCUS28008</name>
</gene>
<dbReference type="Proteomes" id="UP001177003">
    <property type="component" value="Chromosome 6"/>
</dbReference>
<evidence type="ECO:0000313" key="3">
    <source>
        <dbReference type="Proteomes" id="UP001177003"/>
    </source>
</evidence>
<accession>A0AA36EAH5</accession>
<reference evidence="2" key="1">
    <citation type="submission" date="2023-04" db="EMBL/GenBank/DDBJ databases">
        <authorList>
            <person name="Vijverberg K."/>
            <person name="Xiong W."/>
            <person name="Schranz E."/>
        </authorList>
    </citation>
    <scope>NUCLEOTIDE SEQUENCE</scope>
</reference>